<dbReference type="Proteomes" id="UP001497516">
    <property type="component" value="Chromosome 2"/>
</dbReference>
<gene>
    <name evidence="1" type="ORF">LTRI10_LOCUS13803</name>
</gene>
<dbReference type="EMBL" id="OZ034815">
    <property type="protein sequence ID" value="CAL1371756.1"/>
    <property type="molecule type" value="Genomic_DNA"/>
</dbReference>
<dbReference type="AlphaFoldDB" id="A0AAV2DDG6"/>
<keyword evidence="2" id="KW-1185">Reference proteome</keyword>
<sequence>MQARLDLVSPSEVLEEKEDENGCCLRETAKRKKCIGERRKKKEGSPDFAIQKKKRDFSLEAYHHYFRTPTLMSIFSAGDGREEEEDNIVELIFAAVAMLTSLRRSLPHSSLCLCRCRWILKRGGRERRVALVSLRSNCERGKEKHKWRRL</sequence>
<evidence type="ECO:0000313" key="1">
    <source>
        <dbReference type="EMBL" id="CAL1371756.1"/>
    </source>
</evidence>
<protein>
    <submittedName>
        <fullName evidence="1">Uncharacterized protein</fullName>
    </submittedName>
</protein>
<accession>A0AAV2DDG6</accession>
<reference evidence="1 2" key="1">
    <citation type="submission" date="2024-04" db="EMBL/GenBank/DDBJ databases">
        <authorList>
            <person name="Fracassetti M."/>
        </authorList>
    </citation>
    <scope>NUCLEOTIDE SEQUENCE [LARGE SCALE GENOMIC DNA]</scope>
</reference>
<evidence type="ECO:0000313" key="2">
    <source>
        <dbReference type="Proteomes" id="UP001497516"/>
    </source>
</evidence>
<proteinExistence type="predicted"/>
<organism evidence="1 2">
    <name type="scientific">Linum trigynum</name>
    <dbReference type="NCBI Taxonomy" id="586398"/>
    <lineage>
        <taxon>Eukaryota</taxon>
        <taxon>Viridiplantae</taxon>
        <taxon>Streptophyta</taxon>
        <taxon>Embryophyta</taxon>
        <taxon>Tracheophyta</taxon>
        <taxon>Spermatophyta</taxon>
        <taxon>Magnoliopsida</taxon>
        <taxon>eudicotyledons</taxon>
        <taxon>Gunneridae</taxon>
        <taxon>Pentapetalae</taxon>
        <taxon>rosids</taxon>
        <taxon>fabids</taxon>
        <taxon>Malpighiales</taxon>
        <taxon>Linaceae</taxon>
        <taxon>Linum</taxon>
    </lineage>
</organism>
<name>A0AAV2DDG6_9ROSI</name>